<dbReference type="InterPro" id="IPR013216">
    <property type="entry name" value="Methyltransf_11"/>
</dbReference>
<dbReference type="InterPro" id="IPR029063">
    <property type="entry name" value="SAM-dependent_MTases_sf"/>
</dbReference>
<proteinExistence type="inferred from homology"/>
<accession>A0A815LCC9</accession>
<evidence type="ECO:0000313" key="6">
    <source>
        <dbReference type="EMBL" id="CAF1456637.1"/>
    </source>
</evidence>
<dbReference type="PANTHER" id="PTHR44068">
    <property type="entry name" value="ZGC:194242"/>
    <property type="match status" value="1"/>
</dbReference>
<reference evidence="5" key="1">
    <citation type="submission" date="2021-02" db="EMBL/GenBank/DDBJ databases">
        <authorList>
            <person name="Nowell W R."/>
        </authorList>
    </citation>
    <scope>NUCLEOTIDE SEQUENCE</scope>
</reference>
<keyword evidence="1" id="KW-0808">Transferase</keyword>
<evidence type="ECO:0000313" key="5">
    <source>
        <dbReference type="EMBL" id="CAF1402363.1"/>
    </source>
</evidence>
<dbReference type="OrthoDB" id="506498at2759"/>
<dbReference type="InterPro" id="IPR050447">
    <property type="entry name" value="Erg6_SMT_methyltransf"/>
</dbReference>
<keyword evidence="7" id="KW-1185">Reference proteome</keyword>
<feature type="region of interest" description="Disordered" evidence="3">
    <location>
        <begin position="1"/>
        <end position="26"/>
    </location>
</feature>
<evidence type="ECO:0000256" key="1">
    <source>
        <dbReference type="ARBA" id="ARBA00022679"/>
    </source>
</evidence>
<dbReference type="GO" id="GO:0003838">
    <property type="term" value="F:sterol 24-C-methyltransferase activity"/>
    <property type="evidence" value="ECO:0007669"/>
    <property type="project" value="TreeGrafter"/>
</dbReference>
<name>A0A815LCC9_ADIRI</name>
<dbReference type="AlphaFoldDB" id="A0A815LCC9"/>
<dbReference type="Proteomes" id="UP000663852">
    <property type="component" value="Unassembled WGS sequence"/>
</dbReference>
<dbReference type="GO" id="GO:0016126">
    <property type="term" value="P:sterol biosynthetic process"/>
    <property type="evidence" value="ECO:0007669"/>
    <property type="project" value="TreeGrafter"/>
</dbReference>
<evidence type="ECO:0000313" key="7">
    <source>
        <dbReference type="Proteomes" id="UP000663828"/>
    </source>
</evidence>
<feature type="compositionally biased region" description="Polar residues" evidence="3">
    <location>
        <begin position="1"/>
        <end position="17"/>
    </location>
</feature>
<dbReference type="EMBL" id="CAJNOR010003886">
    <property type="protein sequence ID" value="CAF1456637.1"/>
    <property type="molecule type" value="Genomic_DNA"/>
</dbReference>
<dbReference type="SUPFAM" id="SSF53335">
    <property type="entry name" value="S-adenosyl-L-methionine-dependent methyltransferases"/>
    <property type="match status" value="1"/>
</dbReference>
<dbReference type="Pfam" id="PF08241">
    <property type="entry name" value="Methyltransf_11"/>
    <property type="match status" value="1"/>
</dbReference>
<feature type="domain" description="Methyltransferase type 11" evidence="4">
    <location>
        <begin position="113"/>
        <end position="208"/>
    </location>
</feature>
<gene>
    <name evidence="5" type="ORF">EDS130_LOCUS36101</name>
    <name evidence="6" type="ORF">XAT740_LOCUS37194</name>
</gene>
<dbReference type="PANTHER" id="PTHR44068:SF1">
    <property type="entry name" value="HYPOTHETICAL LOC100005854"/>
    <property type="match status" value="1"/>
</dbReference>
<dbReference type="Proteomes" id="UP000663828">
    <property type="component" value="Unassembled WGS sequence"/>
</dbReference>
<dbReference type="EMBL" id="CAJNOJ010000329">
    <property type="protein sequence ID" value="CAF1402363.1"/>
    <property type="molecule type" value="Genomic_DNA"/>
</dbReference>
<evidence type="ECO:0000256" key="2">
    <source>
        <dbReference type="ARBA" id="ARBA00038188"/>
    </source>
</evidence>
<evidence type="ECO:0000259" key="4">
    <source>
        <dbReference type="Pfam" id="PF08241"/>
    </source>
</evidence>
<organism evidence="5 8">
    <name type="scientific">Adineta ricciae</name>
    <name type="common">Rotifer</name>
    <dbReference type="NCBI Taxonomy" id="249248"/>
    <lineage>
        <taxon>Eukaryota</taxon>
        <taxon>Metazoa</taxon>
        <taxon>Spiralia</taxon>
        <taxon>Gnathifera</taxon>
        <taxon>Rotifera</taxon>
        <taxon>Eurotatoria</taxon>
        <taxon>Bdelloidea</taxon>
        <taxon>Adinetida</taxon>
        <taxon>Adinetidae</taxon>
        <taxon>Adineta</taxon>
    </lineage>
</organism>
<evidence type="ECO:0000256" key="3">
    <source>
        <dbReference type="SAM" id="MobiDB-lite"/>
    </source>
</evidence>
<dbReference type="Gene3D" id="3.40.50.150">
    <property type="entry name" value="Vaccinia Virus protein VP39"/>
    <property type="match status" value="1"/>
</dbReference>
<dbReference type="GO" id="GO:0005783">
    <property type="term" value="C:endoplasmic reticulum"/>
    <property type="evidence" value="ECO:0007669"/>
    <property type="project" value="TreeGrafter"/>
</dbReference>
<comment type="similarity">
    <text evidence="2">Belongs to the class I-like SAM-binding methyltransferase superfamily. Erg6/SMT family.</text>
</comment>
<comment type="caution">
    <text evidence="5">The sequence shown here is derived from an EMBL/GenBank/DDBJ whole genome shotgun (WGS) entry which is preliminary data.</text>
</comment>
<dbReference type="CDD" id="cd02440">
    <property type="entry name" value="AdoMet_MTases"/>
    <property type="match status" value="1"/>
</dbReference>
<evidence type="ECO:0000313" key="8">
    <source>
        <dbReference type="Proteomes" id="UP000663852"/>
    </source>
</evidence>
<sequence>MISTKKNQPSEDVSNVADSSTSSDTSLPTTLDLYRIFNDTGDISSNSRSIYNYLAETFPWEDWTLMNYGFLNKNTDMKKINVTNINHNTASYYSILLYAAVVDDIVLQNLDVLEVGCGRGGGCAWISRTLMPHSILGVDYSESGIELCQKIHSHIPNLRFEQGNAEHLSCLNDSFDVVINVESSHCYPSMERFLSEVYRVLKPGGYFLWADFRDSGQENVVLEQFKTSGLEIIEQVDITENVVLALHKTREDRLNFLKQLPKEHQEKFEEWLDNPSLKNNYAFYWRYKCKKALVPLLCCA</sequence>
<protein>
    <recommendedName>
        <fullName evidence="4">Methyltransferase type 11 domain-containing protein</fullName>
    </recommendedName>
</protein>